<dbReference type="Gene3D" id="2.130.10.10">
    <property type="entry name" value="YVTN repeat-like/Quinoprotein amine dehydrogenase"/>
    <property type="match status" value="3"/>
</dbReference>
<dbReference type="Pfam" id="PF08309">
    <property type="entry name" value="LVIVD"/>
    <property type="match status" value="2"/>
</dbReference>
<protein>
    <recommendedName>
        <fullName evidence="3">Photosynthesis system II assembly factor Ycf48/Hcf136-like domain-containing protein</fullName>
    </recommendedName>
</protein>
<organism evidence="1 2">
    <name type="scientific">Filimonas zeae</name>
    <dbReference type="NCBI Taxonomy" id="1737353"/>
    <lineage>
        <taxon>Bacteria</taxon>
        <taxon>Pseudomonadati</taxon>
        <taxon>Bacteroidota</taxon>
        <taxon>Chitinophagia</taxon>
        <taxon>Chitinophagales</taxon>
        <taxon>Chitinophagaceae</taxon>
        <taxon>Filimonas</taxon>
    </lineage>
</organism>
<sequence>MSFAQQRAALPGNRDSIVSVFKSWTVQEVAPGGRIDAIRQLDKEAVLCAGRGVNRGKLFISEDKGISWRFLAQPVTIDITCIAETGNRNEFYILTALSDVWGTRDGGVTWKHLKTLLPANRNRQRYAASYAIMYTRQGSLLVTDTDSDGGHVYRSTDKGQHWQDMGAISHNALYRLEQTGNGIVVNGWHGAVYKTIDDGVTWNKMQQLTDTALFATEYLGMSVLLQASQAGTVYRSPNLGYEWDSVAHLQGAADDFISIGYGAAYYGTYTDGRQVYLTTDYGKNWVLLDTLPTVAGDWLDHGIRMETVDSVITLAGTNKGFIIRKAFHKQNLASALERYNGAASVITDKRAVALSDKEIIGSLVDIRALIEPEDIVTSQGYAYIPCRDGNNVAVIDYRNPRKPETVCILRDKDILDAFSVAVEGKYLYVLSMTNAVVSVYSIANPRQPVKLSALKVGGEGSYLPHYRSNYTRLRKLVVKEGYAYVTHSSESKLYILDVRKPAAPVVASSFHTGDGAFAALVHNEVLYLAGYGPGSSVIAVDIKDKQHPVITSRVFDAVALKGTCALAIRGQYLYVTAYNAETVWSFDISKPLLLKPVTRIKDAAMRGPGRIAFYGNKAFVLNSVNHSVAVIDTDDKGAMTITSFLQHPLLKRVYGIAVDKDLLLLAGREVSSFVVVSIPELLQKLASAE</sequence>
<comment type="caution">
    <text evidence="1">The sequence shown here is derived from an EMBL/GenBank/DDBJ whole genome shotgun (WGS) entry which is preliminary data.</text>
</comment>
<reference evidence="1" key="1">
    <citation type="journal article" date="2014" name="Int. J. Syst. Evol. Microbiol.">
        <title>Complete genome sequence of Corynebacterium casei LMG S-19264T (=DSM 44701T), isolated from a smear-ripened cheese.</title>
        <authorList>
            <consortium name="US DOE Joint Genome Institute (JGI-PGF)"/>
            <person name="Walter F."/>
            <person name="Albersmeier A."/>
            <person name="Kalinowski J."/>
            <person name="Ruckert C."/>
        </authorList>
    </citation>
    <scope>NUCLEOTIDE SEQUENCE</scope>
    <source>
        <strain evidence="1">CGMCC 1.15290</strain>
    </source>
</reference>
<evidence type="ECO:0000313" key="1">
    <source>
        <dbReference type="EMBL" id="GGH79428.1"/>
    </source>
</evidence>
<dbReference type="InterPro" id="IPR015943">
    <property type="entry name" value="WD40/YVTN_repeat-like_dom_sf"/>
</dbReference>
<dbReference type="CDD" id="cd15482">
    <property type="entry name" value="Sialidase_non-viral"/>
    <property type="match status" value="1"/>
</dbReference>
<dbReference type="Proteomes" id="UP000627292">
    <property type="component" value="Unassembled WGS sequence"/>
</dbReference>
<dbReference type="InterPro" id="IPR011048">
    <property type="entry name" value="Haem_d1_sf"/>
</dbReference>
<dbReference type="SUPFAM" id="SSF51004">
    <property type="entry name" value="C-terminal (heme d1) domain of cytochrome cd1-nitrite reductase"/>
    <property type="match status" value="1"/>
</dbReference>
<gene>
    <name evidence="1" type="ORF">GCM10011379_48780</name>
</gene>
<dbReference type="InterPro" id="IPR013211">
    <property type="entry name" value="LVIVD"/>
</dbReference>
<proteinExistence type="predicted"/>
<evidence type="ECO:0008006" key="3">
    <source>
        <dbReference type="Google" id="ProtNLM"/>
    </source>
</evidence>
<dbReference type="PANTHER" id="PTHR47197:SF3">
    <property type="entry name" value="DIHYDRO-HEME D1 DEHYDROGENASE"/>
    <property type="match status" value="1"/>
</dbReference>
<dbReference type="AlphaFoldDB" id="A0A917J4H2"/>
<dbReference type="SUPFAM" id="SSF63825">
    <property type="entry name" value="YWTD domain"/>
    <property type="match status" value="1"/>
</dbReference>
<keyword evidence="2" id="KW-1185">Reference proteome</keyword>
<reference evidence="1" key="2">
    <citation type="submission" date="2020-09" db="EMBL/GenBank/DDBJ databases">
        <authorList>
            <person name="Sun Q."/>
            <person name="Zhou Y."/>
        </authorList>
    </citation>
    <scope>NUCLEOTIDE SEQUENCE</scope>
    <source>
        <strain evidence="1">CGMCC 1.15290</strain>
    </source>
</reference>
<dbReference type="InterPro" id="IPR051200">
    <property type="entry name" value="Host-pathogen_enzymatic-act"/>
</dbReference>
<name>A0A917J4H2_9BACT</name>
<accession>A0A917J4H2</accession>
<dbReference type="SUPFAM" id="SSF110296">
    <property type="entry name" value="Oligoxyloglucan reducing end-specific cellobiohydrolase"/>
    <property type="match status" value="1"/>
</dbReference>
<dbReference type="PANTHER" id="PTHR47197">
    <property type="entry name" value="PROTEIN NIRF"/>
    <property type="match status" value="1"/>
</dbReference>
<dbReference type="EMBL" id="BMIB01000005">
    <property type="protein sequence ID" value="GGH79428.1"/>
    <property type="molecule type" value="Genomic_DNA"/>
</dbReference>
<evidence type="ECO:0000313" key="2">
    <source>
        <dbReference type="Proteomes" id="UP000627292"/>
    </source>
</evidence>